<organism evidence="1 2">
    <name type="scientific">Rotaria sordida</name>
    <dbReference type="NCBI Taxonomy" id="392033"/>
    <lineage>
        <taxon>Eukaryota</taxon>
        <taxon>Metazoa</taxon>
        <taxon>Spiralia</taxon>
        <taxon>Gnathifera</taxon>
        <taxon>Rotifera</taxon>
        <taxon>Eurotatoria</taxon>
        <taxon>Bdelloidea</taxon>
        <taxon>Philodinida</taxon>
        <taxon>Philodinidae</taxon>
        <taxon>Rotaria</taxon>
    </lineage>
</organism>
<dbReference type="AlphaFoldDB" id="A0A820IHD4"/>
<evidence type="ECO:0008006" key="3">
    <source>
        <dbReference type="Google" id="ProtNLM"/>
    </source>
</evidence>
<gene>
    <name evidence="1" type="ORF">FNK824_LOCUS40874</name>
</gene>
<dbReference type="Proteomes" id="UP000663874">
    <property type="component" value="Unassembled WGS sequence"/>
</dbReference>
<reference evidence="1" key="1">
    <citation type="submission" date="2021-02" db="EMBL/GenBank/DDBJ databases">
        <authorList>
            <person name="Nowell W R."/>
        </authorList>
    </citation>
    <scope>NUCLEOTIDE SEQUENCE</scope>
</reference>
<evidence type="ECO:0000313" key="1">
    <source>
        <dbReference type="EMBL" id="CAF4307448.1"/>
    </source>
</evidence>
<name>A0A820IHD4_9BILA</name>
<dbReference type="PANTHER" id="PTHR46060">
    <property type="entry name" value="MARINER MOS1 TRANSPOSASE-LIKE PROTEIN"/>
    <property type="match status" value="1"/>
</dbReference>
<accession>A0A820IHD4</accession>
<sequence>MNKKKFLFYIKVRTALNISAGAIYDELYSVCGDQAPSYTTVKRWAKWFREGGEEIEDEARPGRPVTETTFENIEQVHLLIDDDPHITIEEVQEQTGLSHDTVRRIITDHLNLKKTTARYIPKDLTDFQRAERVRICKQNLAKFQEESDQIDALSVTDVG</sequence>
<dbReference type="InterPro" id="IPR052709">
    <property type="entry name" value="Transposase-MT_Hybrid"/>
</dbReference>
<dbReference type="EMBL" id="CAJOBE010035349">
    <property type="protein sequence ID" value="CAF4307448.1"/>
    <property type="molecule type" value="Genomic_DNA"/>
</dbReference>
<dbReference type="Pfam" id="PF13565">
    <property type="entry name" value="HTH_32"/>
    <property type="match status" value="1"/>
</dbReference>
<dbReference type="PANTHER" id="PTHR46060:SF1">
    <property type="entry name" value="MARINER MOS1 TRANSPOSASE-LIKE PROTEIN"/>
    <property type="match status" value="1"/>
</dbReference>
<comment type="caution">
    <text evidence="1">The sequence shown here is derived from an EMBL/GenBank/DDBJ whole genome shotgun (WGS) entry which is preliminary data.</text>
</comment>
<protein>
    <recommendedName>
        <fullName evidence="3">Transposase</fullName>
    </recommendedName>
</protein>
<proteinExistence type="predicted"/>
<evidence type="ECO:0000313" key="2">
    <source>
        <dbReference type="Proteomes" id="UP000663874"/>
    </source>
</evidence>